<feature type="coiled-coil region" evidence="2">
    <location>
        <begin position="312"/>
        <end position="339"/>
    </location>
</feature>
<keyword evidence="2" id="KW-0175">Coiled coil</keyword>
<name>A0A923ND24_9FIRM</name>
<dbReference type="Gene3D" id="2.70.70.10">
    <property type="entry name" value="Glucose Permease (Domain IIA)"/>
    <property type="match status" value="1"/>
</dbReference>
<dbReference type="InterPro" id="IPR011055">
    <property type="entry name" value="Dup_hybrid_motif"/>
</dbReference>
<evidence type="ECO:0000256" key="3">
    <source>
        <dbReference type="SAM" id="MobiDB-lite"/>
    </source>
</evidence>
<feature type="region of interest" description="Disordered" evidence="3">
    <location>
        <begin position="403"/>
        <end position="453"/>
    </location>
</feature>
<dbReference type="Gene3D" id="2.20.230.10">
    <property type="entry name" value="Resuscitation-promoting factor rpfb"/>
    <property type="match status" value="1"/>
</dbReference>
<feature type="domain" description="G5" evidence="4">
    <location>
        <begin position="792"/>
        <end position="872"/>
    </location>
</feature>
<protein>
    <submittedName>
        <fullName evidence="6">Peptidoglycan DD-metalloendopeptidase family protein</fullName>
    </submittedName>
</protein>
<dbReference type="CDD" id="cd00118">
    <property type="entry name" value="LysM"/>
    <property type="match status" value="1"/>
</dbReference>
<evidence type="ECO:0000256" key="2">
    <source>
        <dbReference type="SAM" id="Coils"/>
    </source>
</evidence>
<dbReference type="EMBL" id="JACRWC010000039">
    <property type="protein sequence ID" value="MBC5998906.1"/>
    <property type="molecule type" value="Genomic_DNA"/>
</dbReference>
<dbReference type="InterPro" id="IPR018392">
    <property type="entry name" value="LysM"/>
</dbReference>
<dbReference type="PROSITE" id="PS51109">
    <property type="entry name" value="G5"/>
    <property type="match status" value="1"/>
</dbReference>
<evidence type="ECO:0000259" key="5">
    <source>
        <dbReference type="PROSITE" id="PS51782"/>
    </source>
</evidence>
<dbReference type="Pfam" id="PF01476">
    <property type="entry name" value="LysM"/>
    <property type="match status" value="1"/>
</dbReference>
<reference evidence="6" key="1">
    <citation type="submission" date="2020-08" db="EMBL/GenBank/DDBJ databases">
        <authorList>
            <person name="Liu C."/>
            <person name="Sun Q."/>
        </authorList>
    </citation>
    <scope>NUCLEOTIDE SEQUENCE</scope>
    <source>
        <strain evidence="6">BX16</strain>
    </source>
</reference>
<feature type="region of interest" description="Disordered" evidence="3">
    <location>
        <begin position="499"/>
        <end position="519"/>
    </location>
</feature>
<dbReference type="InterPro" id="IPR050570">
    <property type="entry name" value="Cell_wall_metabolism_enzyme"/>
</dbReference>
<feature type="compositionally biased region" description="Basic and acidic residues" evidence="3">
    <location>
        <begin position="266"/>
        <end position="278"/>
    </location>
</feature>
<keyword evidence="7" id="KW-1185">Reference proteome</keyword>
<dbReference type="Gene3D" id="3.10.350.10">
    <property type="entry name" value="LysM domain"/>
    <property type="match status" value="1"/>
</dbReference>
<feature type="compositionally biased region" description="Basic residues" evidence="3">
    <location>
        <begin position="418"/>
        <end position="431"/>
    </location>
</feature>
<feature type="region of interest" description="Disordered" evidence="3">
    <location>
        <begin position="1"/>
        <end position="108"/>
    </location>
</feature>
<dbReference type="RefSeq" id="WP_249286413.1">
    <property type="nucleotide sequence ID" value="NZ_JACRWC010000039.1"/>
</dbReference>
<dbReference type="SUPFAM" id="SSF54106">
    <property type="entry name" value="LysM domain"/>
    <property type="match status" value="1"/>
</dbReference>
<dbReference type="SMART" id="SM00257">
    <property type="entry name" value="LysM"/>
    <property type="match status" value="1"/>
</dbReference>
<dbReference type="CDD" id="cd12797">
    <property type="entry name" value="M23_peptidase"/>
    <property type="match status" value="1"/>
</dbReference>
<dbReference type="InterPro" id="IPR036779">
    <property type="entry name" value="LysM_dom_sf"/>
</dbReference>
<dbReference type="Pfam" id="PF07501">
    <property type="entry name" value="G5"/>
    <property type="match status" value="1"/>
</dbReference>
<comment type="caution">
    <text evidence="6">The sequence shown here is derived from an EMBL/GenBank/DDBJ whole genome shotgun (WGS) entry which is preliminary data.</text>
</comment>
<feature type="compositionally biased region" description="Polar residues" evidence="3">
    <location>
        <begin position="55"/>
        <end position="67"/>
    </location>
</feature>
<dbReference type="GO" id="GO:0004222">
    <property type="term" value="F:metalloendopeptidase activity"/>
    <property type="evidence" value="ECO:0007669"/>
    <property type="project" value="TreeGrafter"/>
</dbReference>
<dbReference type="AlphaFoldDB" id="A0A923ND24"/>
<proteinExistence type="predicted"/>
<feature type="compositionally biased region" description="Basic residues" evidence="3">
    <location>
        <begin position="1"/>
        <end position="12"/>
    </location>
</feature>
<gene>
    <name evidence="6" type="ORF">H8876_02680</name>
</gene>
<feature type="compositionally biased region" description="Basic and acidic residues" evidence="3">
    <location>
        <begin position="432"/>
        <end position="453"/>
    </location>
</feature>
<feature type="compositionally biased region" description="Basic and acidic residues" evidence="3">
    <location>
        <begin position="403"/>
        <end position="417"/>
    </location>
</feature>
<feature type="region of interest" description="Disordered" evidence="3">
    <location>
        <begin position="266"/>
        <end position="297"/>
    </location>
</feature>
<feature type="compositionally biased region" description="Low complexity" evidence="3">
    <location>
        <begin position="32"/>
        <end position="54"/>
    </location>
</feature>
<feature type="domain" description="LysM" evidence="5">
    <location>
        <begin position="741"/>
        <end position="785"/>
    </location>
</feature>
<dbReference type="PANTHER" id="PTHR21666">
    <property type="entry name" value="PEPTIDASE-RELATED"/>
    <property type="match status" value="1"/>
</dbReference>
<dbReference type="InterPro" id="IPR011098">
    <property type="entry name" value="G5_dom"/>
</dbReference>
<organism evidence="6 7">
    <name type="scientific">Lentihominibacter faecis</name>
    <dbReference type="NCBI Taxonomy" id="2764712"/>
    <lineage>
        <taxon>Bacteria</taxon>
        <taxon>Bacillati</taxon>
        <taxon>Bacillota</taxon>
        <taxon>Clostridia</taxon>
        <taxon>Peptostreptococcales</taxon>
        <taxon>Anaerovoracaceae</taxon>
        <taxon>Lentihominibacter</taxon>
    </lineage>
</organism>
<feature type="region of interest" description="Disordered" evidence="3">
    <location>
        <begin position="142"/>
        <end position="180"/>
    </location>
</feature>
<keyword evidence="1" id="KW-0732">Signal</keyword>
<feature type="region of interest" description="Disordered" evidence="3">
    <location>
        <begin position="968"/>
        <end position="1002"/>
    </location>
</feature>
<accession>A0A923ND24</accession>
<dbReference type="Proteomes" id="UP000644115">
    <property type="component" value="Unassembled WGS sequence"/>
</dbReference>
<sequence length="1002" mass="111434">MLWRSKSNKNRTAHAGVEPAGDSGQQPDTAKPAPQAEQGVPQPGAPQQPGVPEGNSTAGSVTGAPQQTGAPTIAPGAGAPQHHTVDDALKQANRPTRKEMLAQMAESEEGRAMLKKLQGLRSSMDSLKKQQAGDPIGAAQRVEQQIHEQQPLQNVQSVQKGKSSEMPGAPGARGGVTPAADKEEIRAAEQAVIKGFQEDMQKKQRREEEARKRQLQIEAEHQKALEAEKRAAKISEEAERKRLEALEAEKKAKEVARKKALEAMEAERKAREEAEKHKVGSVPVKSTVGEATDMASPEEKAAFFGETAKISGETKEEQLESLKENLQHQQKRQEKVFDAISSIAGKHTEKLSESQKAKVEELVQMQEQVSQEQKLRLQMQQLKTAQEKAKAEAVIRTRAERARLKAEEKQRHKEEVRKHRLEKVARKRAEKARKLEAKERHKQEKRRLADAKTRLEEQSKADAEMGGGIVNVQGVQIKTKVNKHPTYLLRDLLGIKSKAEKQASTEEEQTKLAEERQERQEKARAAAYLRSIQRKAAYEKSRLGQKLERLKRYSEDHKKGMLMVFAIAMMAVMGAAGVLNYCTAYEYSYNGQKLGLVKEKDDVLQITDLVQGALTEEKNMKIVIDAKDDITFHRKLALDESQIDNSEQVLKRLTYMGDLKVKATGIYVDGKKIGAVQDRKTAEKALKDVADKYTKQGDNIKVESVRFLEKVDIKTANTDLEDLHSEEEMVDLLCTSGEKETVHKVVAGDTLHSIAKKYDVWEDQLMEDNKGINSKKLEVGSNIIVKQQAPVLTYEVVEKITYDKVIEHKVEEQKSADIYEGMTETQQAGADGLSEITARVTLQNGKKVEEEDLVTTVKEEPVTEVVLVGTKERPPTVGSGKYIWPLKDGFTQSSGFGSRWGRQHKGIDLAVSVGTTVYAADGGTVVEAQYSGSYGNVVMIDHQNGQETRYAHNSKLLVKKGDKVYQGQPIAKSGNTGRSTGPHVHFEIRFNGEPRNPLNYLP</sequence>
<dbReference type="SMART" id="SM01208">
    <property type="entry name" value="G5"/>
    <property type="match status" value="1"/>
</dbReference>
<feature type="compositionally biased region" description="Polar residues" evidence="3">
    <location>
        <begin position="147"/>
        <end position="161"/>
    </location>
</feature>
<evidence type="ECO:0000313" key="6">
    <source>
        <dbReference type="EMBL" id="MBC5998906.1"/>
    </source>
</evidence>
<evidence type="ECO:0000313" key="7">
    <source>
        <dbReference type="Proteomes" id="UP000644115"/>
    </source>
</evidence>
<dbReference type="SUPFAM" id="SSF51261">
    <property type="entry name" value="Duplicated hybrid motif"/>
    <property type="match status" value="1"/>
</dbReference>
<evidence type="ECO:0000256" key="1">
    <source>
        <dbReference type="ARBA" id="ARBA00022729"/>
    </source>
</evidence>
<dbReference type="InterPro" id="IPR016047">
    <property type="entry name" value="M23ase_b-sheet_dom"/>
</dbReference>
<evidence type="ECO:0000259" key="4">
    <source>
        <dbReference type="PROSITE" id="PS51109"/>
    </source>
</evidence>
<feature type="compositionally biased region" description="Low complexity" evidence="3">
    <location>
        <begin position="68"/>
        <end position="80"/>
    </location>
</feature>
<dbReference type="Pfam" id="PF01551">
    <property type="entry name" value="Peptidase_M23"/>
    <property type="match status" value="1"/>
</dbReference>
<dbReference type="PROSITE" id="PS51782">
    <property type="entry name" value="LYSM"/>
    <property type="match status" value="1"/>
</dbReference>
<dbReference type="PANTHER" id="PTHR21666:SF270">
    <property type="entry name" value="MUREIN HYDROLASE ACTIVATOR ENVC"/>
    <property type="match status" value="1"/>
</dbReference>